<sequence>MVFTPFYNKLKIKKPEDILNISQAFILPYTQMNCAFYLGPDQFFQKLRNPIKPLNMNFSLNTIPCVINFFNLYFDWSLLVTAAWAAASKIDLYSYFYIVEHFILEGGP</sequence>
<keyword evidence="2" id="KW-1185">Reference proteome</keyword>
<name>A0A2L2XBY3_9FIRM</name>
<dbReference type="AlphaFoldDB" id="A0A2L2XBY3"/>
<evidence type="ECO:0000313" key="2">
    <source>
        <dbReference type="Proteomes" id="UP000239549"/>
    </source>
</evidence>
<organism evidence="1 2">
    <name type="scientific">Desulfocucumis palustris</name>
    <dbReference type="NCBI Taxonomy" id="1898651"/>
    <lineage>
        <taxon>Bacteria</taxon>
        <taxon>Bacillati</taxon>
        <taxon>Bacillota</taxon>
        <taxon>Clostridia</taxon>
        <taxon>Eubacteriales</taxon>
        <taxon>Desulfocucumaceae</taxon>
        <taxon>Desulfocucumis</taxon>
    </lineage>
</organism>
<dbReference type="Proteomes" id="UP000239549">
    <property type="component" value="Unassembled WGS sequence"/>
</dbReference>
<proteinExistence type="predicted"/>
<evidence type="ECO:0000313" key="1">
    <source>
        <dbReference type="EMBL" id="GBF33738.1"/>
    </source>
</evidence>
<comment type="caution">
    <text evidence="1">The sequence shown here is derived from an EMBL/GenBank/DDBJ whole genome shotgun (WGS) entry which is preliminary data.</text>
</comment>
<reference evidence="2" key="1">
    <citation type="submission" date="2018-02" db="EMBL/GenBank/DDBJ databases">
        <title>Genome sequence of Desulfocucumis palustris strain NAW-5.</title>
        <authorList>
            <person name="Watanabe M."/>
            <person name="Kojima H."/>
            <person name="Fukui M."/>
        </authorList>
    </citation>
    <scope>NUCLEOTIDE SEQUENCE [LARGE SCALE GENOMIC DNA]</scope>
    <source>
        <strain evidence="2">NAW-5</strain>
    </source>
</reference>
<protein>
    <submittedName>
        <fullName evidence="1">Uncharacterized protein</fullName>
    </submittedName>
</protein>
<accession>A0A2L2XBY3</accession>
<gene>
    <name evidence="1" type="ORF">DCCM_2848</name>
</gene>
<dbReference type="EMBL" id="BFAV01000119">
    <property type="protein sequence ID" value="GBF33738.1"/>
    <property type="molecule type" value="Genomic_DNA"/>
</dbReference>